<dbReference type="EMBL" id="WUXR01000017">
    <property type="protein sequence ID" value="MBM4567964.1"/>
    <property type="molecule type" value="Genomic_DNA"/>
</dbReference>
<reference evidence="2" key="1">
    <citation type="submission" date="2019-11" db="EMBL/GenBank/DDBJ databases">
        <title>Spread of Macrolides and rifampicin resistant Rhodococcus equi in clinical isolates in the USA.</title>
        <authorList>
            <person name="Alvarez-Narvaez S."/>
            <person name="Huber L."/>
            <person name="Cohen N.D."/>
            <person name="Slovis N."/>
            <person name="Greiter M."/>
            <person name="Giguere S."/>
            <person name="Hart K."/>
        </authorList>
    </citation>
    <scope>NUCLEOTIDE SEQUENCE</scope>
    <source>
        <strain evidence="2">Lh_17</strain>
    </source>
</reference>
<gene>
    <name evidence="2" type="ORF">GS441_21855</name>
</gene>
<feature type="region of interest" description="Disordered" evidence="1">
    <location>
        <begin position="1"/>
        <end position="23"/>
    </location>
</feature>
<name>A0A9Q2S8F2_RHOHA</name>
<proteinExistence type="predicted"/>
<comment type="caution">
    <text evidence="2">The sequence shown here is derived from an EMBL/GenBank/DDBJ whole genome shotgun (WGS) entry which is preliminary data.</text>
</comment>
<evidence type="ECO:0000313" key="3">
    <source>
        <dbReference type="Proteomes" id="UP000808906"/>
    </source>
</evidence>
<dbReference type="AlphaFoldDB" id="A0A9Q2S8F2"/>
<evidence type="ECO:0000313" key="2">
    <source>
        <dbReference type="EMBL" id="MBM4567964.1"/>
    </source>
</evidence>
<organism evidence="2 3">
    <name type="scientific">Rhodococcus hoagii</name>
    <name type="common">Corynebacterium equii</name>
    <dbReference type="NCBI Taxonomy" id="43767"/>
    <lineage>
        <taxon>Bacteria</taxon>
        <taxon>Bacillati</taxon>
        <taxon>Actinomycetota</taxon>
        <taxon>Actinomycetes</taxon>
        <taxon>Mycobacteriales</taxon>
        <taxon>Nocardiaceae</taxon>
        <taxon>Prescottella</taxon>
    </lineage>
</organism>
<protein>
    <submittedName>
        <fullName evidence="2">Uncharacterized protein</fullName>
    </submittedName>
</protein>
<dbReference type="Proteomes" id="UP000808906">
    <property type="component" value="Unassembled WGS sequence"/>
</dbReference>
<feature type="compositionally biased region" description="Basic and acidic residues" evidence="1">
    <location>
        <begin position="1"/>
        <end position="13"/>
    </location>
</feature>
<accession>A0A9Q2S8F2</accession>
<evidence type="ECO:0000256" key="1">
    <source>
        <dbReference type="SAM" id="MobiDB-lite"/>
    </source>
</evidence>
<sequence length="65" mass="7511">MAMTTREARESTGRRVLYASPASREVTESGVIVSADDRWIYVLYRDTRRPIKTHPDNLTLDRSSR</sequence>